<dbReference type="AlphaFoldDB" id="A0A2P2NLV6"/>
<organism evidence="1">
    <name type="scientific">Rhizophora mucronata</name>
    <name type="common">Asiatic mangrove</name>
    <dbReference type="NCBI Taxonomy" id="61149"/>
    <lineage>
        <taxon>Eukaryota</taxon>
        <taxon>Viridiplantae</taxon>
        <taxon>Streptophyta</taxon>
        <taxon>Embryophyta</taxon>
        <taxon>Tracheophyta</taxon>
        <taxon>Spermatophyta</taxon>
        <taxon>Magnoliopsida</taxon>
        <taxon>eudicotyledons</taxon>
        <taxon>Gunneridae</taxon>
        <taxon>Pentapetalae</taxon>
        <taxon>rosids</taxon>
        <taxon>fabids</taxon>
        <taxon>Malpighiales</taxon>
        <taxon>Rhizophoraceae</taxon>
        <taxon>Rhizophora</taxon>
    </lineage>
</organism>
<sequence>MTKLYFYLVRVNQRAQSSYRRMTV</sequence>
<name>A0A2P2NLV6_RHIMU</name>
<dbReference type="EMBL" id="GGEC01063003">
    <property type="protein sequence ID" value="MBX43487.1"/>
    <property type="molecule type" value="Transcribed_RNA"/>
</dbReference>
<protein>
    <submittedName>
        <fullName evidence="1">Uncharacterized protein</fullName>
    </submittedName>
</protein>
<reference evidence="1" key="1">
    <citation type="submission" date="2018-02" db="EMBL/GenBank/DDBJ databases">
        <title>Rhizophora mucronata_Transcriptome.</title>
        <authorList>
            <person name="Meera S.P."/>
            <person name="Sreeshan A."/>
            <person name="Augustine A."/>
        </authorList>
    </citation>
    <scope>NUCLEOTIDE SEQUENCE</scope>
    <source>
        <tissue evidence="1">Leaf</tissue>
    </source>
</reference>
<accession>A0A2P2NLV6</accession>
<evidence type="ECO:0000313" key="1">
    <source>
        <dbReference type="EMBL" id="MBX43487.1"/>
    </source>
</evidence>
<proteinExistence type="predicted"/>